<feature type="compositionally biased region" description="Polar residues" evidence="1">
    <location>
        <begin position="51"/>
        <end position="61"/>
    </location>
</feature>
<name>A0A3N6P9G6_9CYAN</name>
<comment type="caution">
    <text evidence="2">The sequence shown here is derived from an EMBL/GenBank/DDBJ whole genome shotgun (WGS) entry which is preliminary data.</text>
</comment>
<evidence type="ECO:0000256" key="1">
    <source>
        <dbReference type="SAM" id="MobiDB-lite"/>
    </source>
</evidence>
<evidence type="ECO:0000313" key="2">
    <source>
        <dbReference type="EMBL" id="RQH37021.1"/>
    </source>
</evidence>
<feature type="region of interest" description="Disordered" evidence="1">
    <location>
        <begin position="1"/>
        <end position="61"/>
    </location>
</feature>
<protein>
    <submittedName>
        <fullName evidence="2">Uncharacterized protein</fullName>
    </submittedName>
</protein>
<feature type="compositionally biased region" description="Basic and acidic residues" evidence="1">
    <location>
        <begin position="23"/>
        <end position="49"/>
    </location>
</feature>
<keyword evidence="3" id="KW-1185">Reference proteome</keyword>
<accession>A0A3N6P9G6</accession>
<proteinExistence type="predicted"/>
<organism evidence="2 3">
    <name type="scientific">Okeania hirsuta</name>
    <dbReference type="NCBI Taxonomy" id="1458930"/>
    <lineage>
        <taxon>Bacteria</taxon>
        <taxon>Bacillati</taxon>
        <taxon>Cyanobacteriota</taxon>
        <taxon>Cyanophyceae</taxon>
        <taxon>Oscillatoriophycideae</taxon>
        <taxon>Oscillatoriales</taxon>
        <taxon>Microcoleaceae</taxon>
        <taxon>Okeania</taxon>
    </lineage>
</organism>
<dbReference type="AlphaFoldDB" id="A0A3N6P9G6"/>
<sequence>MSNNSEQSDNLNQKSSETSQKLEPPKKTEPSQELEPPKKLEPIEFEETRVLINSESNSNIV</sequence>
<gene>
    <name evidence="2" type="ORF">D5R40_18620</name>
</gene>
<feature type="compositionally biased region" description="Polar residues" evidence="1">
    <location>
        <begin position="1"/>
        <end position="21"/>
    </location>
</feature>
<dbReference type="RefSeq" id="WP_124155014.1">
    <property type="nucleotide sequence ID" value="NZ_CAWOLW010000015.1"/>
</dbReference>
<dbReference type="Proteomes" id="UP000269154">
    <property type="component" value="Unassembled WGS sequence"/>
</dbReference>
<dbReference type="EMBL" id="RCBY01000111">
    <property type="protein sequence ID" value="RQH37021.1"/>
    <property type="molecule type" value="Genomic_DNA"/>
</dbReference>
<reference evidence="2 3" key="1">
    <citation type="journal article" date="2018" name="ACS Chem. Biol.">
        <title>Ketoreductase domain dysfunction expands chemodiversity: malyngamide biosynthesis in the cyanobacterium Okeania hirsuta.</title>
        <authorList>
            <person name="Moss N.A."/>
            <person name="Leao T."/>
            <person name="Rankin M."/>
            <person name="McCullough T.M."/>
            <person name="Qu P."/>
            <person name="Korobeynikov A."/>
            <person name="Smith J.L."/>
            <person name="Gerwick L."/>
            <person name="Gerwick W.H."/>
        </authorList>
    </citation>
    <scope>NUCLEOTIDE SEQUENCE [LARGE SCALE GENOMIC DNA]</scope>
    <source>
        <strain evidence="2 3">PAB10Feb10-1</strain>
    </source>
</reference>
<evidence type="ECO:0000313" key="3">
    <source>
        <dbReference type="Proteomes" id="UP000269154"/>
    </source>
</evidence>